<protein>
    <submittedName>
        <fullName evidence="1">Uncharacterized protein</fullName>
    </submittedName>
</protein>
<dbReference type="HOGENOM" id="CLU_195737_0_0_6"/>
<dbReference type="Proteomes" id="UP000005744">
    <property type="component" value="Unassembled WGS sequence"/>
</dbReference>
<organism evidence="1 2">
    <name type="scientific">Beggiatoa alba B18LD</name>
    <dbReference type="NCBI Taxonomy" id="395493"/>
    <lineage>
        <taxon>Bacteria</taxon>
        <taxon>Pseudomonadati</taxon>
        <taxon>Pseudomonadota</taxon>
        <taxon>Gammaproteobacteria</taxon>
        <taxon>Thiotrichales</taxon>
        <taxon>Thiotrichaceae</taxon>
        <taxon>Beggiatoa</taxon>
    </lineage>
</organism>
<keyword evidence="2" id="KW-1185">Reference proteome</keyword>
<accession>I3CEX9</accession>
<dbReference type="eggNOG" id="ENOG5032YBP">
    <property type="taxonomic scope" value="Bacteria"/>
</dbReference>
<evidence type="ECO:0000313" key="2">
    <source>
        <dbReference type="Proteomes" id="UP000005744"/>
    </source>
</evidence>
<dbReference type="AlphaFoldDB" id="I3CEX9"/>
<dbReference type="OrthoDB" id="9799857at2"/>
<name>I3CEX9_9GAMM</name>
<sequence length="62" mass="7518">MLYLSRILSEHPELQEFEPLLQLIKQEAQIQQARFFRIDVQLTFPHVPPDWEDRLEQAFLQP</sequence>
<dbReference type="EMBL" id="JH600070">
    <property type="protein sequence ID" value="EIJ42172.1"/>
    <property type="molecule type" value="Genomic_DNA"/>
</dbReference>
<evidence type="ECO:0000313" key="1">
    <source>
        <dbReference type="EMBL" id="EIJ42172.1"/>
    </source>
</evidence>
<reference evidence="1 2" key="1">
    <citation type="submission" date="2011-11" db="EMBL/GenBank/DDBJ databases">
        <title>Improved High-Quality Draft sequence of Beggiatoa alba B18lD.</title>
        <authorList>
            <consortium name="US DOE Joint Genome Institute"/>
            <person name="Lucas S."/>
            <person name="Han J."/>
            <person name="Lapidus A."/>
            <person name="Cheng J.-F."/>
            <person name="Goodwin L."/>
            <person name="Pitluck S."/>
            <person name="Peters L."/>
            <person name="Mikhailova N."/>
            <person name="Held B."/>
            <person name="Detter J.C."/>
            <person name="Han C."/>
            <person name="Tapia R."/>
            <person name="Land M."/>
            <person name="Hauser L."/>
            <person name="Kyrpides N."/>
            <person name="Ivanova N."/>
            <person name="Pagani I."/>
            <person name="Samuel K."/>
            <person name="Teske A."/>
            <person name="Mueller J."/>
            <person name="Woyke T."/>
        </authorList>
    </citation>
    <scope>NUCLEOTIDE SEQUENCE [LARGE SCALE GENOMIC DNA]</scope>
    <source>
        <strain evidence="1 2">B18LD</strain>
    </source>
</reference>
<dbReference type="RefSeq" id="WP_002684871.1">
    <property type="nucleotide sequence ID" value="NZ_JH600070.1"/>
</dbReference>
<proteinExistence type="predicted"/>
<gene>
    <name evidence="1" type="ORF">BegalDRAFT_1275</name>
</gene>